<organism evidence="1 2">
    <name type="scientific">Catharanthus roseus</name>
    <name type="common">Madagascar periwinkle</name>
    <name type="synonym">Vinca rosea</name>
    <dbReference type="NCBI Taxonomy" id="4058"/>
    <lineage>
        <taxon>Eukaryota</taxon>
        <taxon>Viridiplantae</taxon>
        <taxon>Streptophyta</taxon>
        <taxon>Embryophyta</taxon>
        <taxon>Tracheophyta</taxon>
        <taxon>Spermatophyta</taxon>
        <taxon>Magnoliopsida</taxon>
        <taxon>eudicotyledons</taxon>
        <taxon>Gunneridae</taxon>
        <taxon>Pentapetalae</taxon>
        <taxon>asterids</taxon>
        <taxon>lamiids</taxon>
        <taxon>Gentianales</taxon>
        <taxon>Apocynaceae</taxon>
        <taxon>Rauvolfioideae</taxon>
        <taxon>Vinceae</taxon>
        <taxon>Catharanthinae</taxon>
        <taxon>Catharanthus</taxon>
    </lineage>
</organism>
<reference evidence="2" key="1">
    <citation type="journal article" date="2023" name="Nat. Plants">
        <title>Single-cell RNA sequencing provides a high-resolution roadmap for understanding the multicellular compartmentation of specialized metabolism.</title>
        <authorList>
            <person name="Sun S."/>
            <person name="Shen X."/>
            <person name="Li Y."/>
            <person name="Li Y."/>
            <person name="Wang S."/>
            <person name="Li R."/>
            <person name="Zhang H."/>
            <person name="Shen G."/>
            <person name="Guo B."/>
            <person name="Wei J."/>
            <person name="Xu J."/>
            <person name="St-Pierre B."/>
            <person name="Chen S."/>
            <person name="Sun C."/>
        </authorList>
    </citation>
    <scope>NUCLEOTIDE SEQUENCE [LARGE SCALE GENOMIC DNA]</scope>
</reference>
<dbReference type="EMBL" id="CM044705">
    <property type="protein sequence ID" value="KAI5661009.1"/>
    <property type="molecule type" value="Genomic_DNA"/>
</dbReference>
<gene>
    <name evidence="1" type="ORF">M9H77_20332</name>
</gene>
<evidence type="ECO:0000313" key="2">
    <source>
        <dbReference type="Proteomes" id="UP001060085"/>
    </source>
</evidence>
<comment type="caution">
    <text evidence="1">The sequence shown here is derived from an EMBL/GenBank/DDBJ whole genome shotgun (WGS) entry which is preliminary data.</text>
</comment>
<name>A0ACC0AK98_CATRO</name>
<dbReference type="Proteomes" id="UP001060085">
    <property type="component" value="Linkage Group LG05"/>
</dbReference>
<accession>A0ACC0AK98</accession>
<keyword evidence="2" id="KW-1185">Reference proteome</keyword>
<protein>
    <submittedName>
        <fullName evidence="1">Uncharacterized protein</fullName>
    </submittedName>
</protein>
<evidence type="ECO:0000313" key="1">
    <source>
        <dbReference type="EMBL" id="KAI5661009.1"/>
    </source>
</evidence>
<sequence length="333" mass="37417">MSRPPGNIPRYCNACEKDITGFVYHCKSCGFDLHPCCAKLPMVLDDGEAKLYLYRKVSSACHRCGRKGRSWSYRSNCKKYNLHVACVKEMLVESWHELYFGGRNGIRKLETRIPSLRGTLLAHNHRRSSKGKVQKCCEMAGLALQFVISAVLGDPTTLIAGVTTTSSEAGSTVKLILMSGELKEFYSPVKVSNLLHDNYSFICESDGMDFDELVTAMNGDEELKLGQLYFELPSAYWLTRRLQVADMASLAVKASVALTRSSLTDNDHMIRCCCCGGCSYRPKRVDPRGRINDRFLLELPNDELMVCLKNKKKKGGRLGKVKLSVIHEEEDEY</sequence>
<proteinExistence type="predicted"/>